<evidence type="ECO:0008006" key="4">
    <source>
        <dbReference type="Google" id="ProtNLM"/>
    </source>
</evidence>
<evidence type="ECO:0000313" key="2">
    <source>
        <dbReference type="EMBL" id="SDN04436.1"/>
    </source>
</evidence>
<keyword evidence="1" id="KW-0472">Membrane</keyword>
<dbReference type="STRING" id="310781.SAMN05216259_102427"/>
<dbReference type="EMBL" id="FNIE01000002">
    <property type="protein sequence ID" value="SDN04436.1"/>
    <property type="molecule type" value="Genomic_DNA"/>
</dbReference>
<accession>A0A1G9Y719</accession>
<feature type="transmembrane region" description="Helical" evidence="1">
    <location>
        <begin position="82"/>
        <end position="103"/>
    </location>
</feature>
<proteinExistence type="predicted"/>
<organism evidence="2 3">
    <name type="scientific">Actinacidiphila guanduensis</name>
    <dbReference type="NCBI Taxonomy" id="310781"/>
    <lineage>
        <taxon>Bacteria</taxon>
        <taxon>Bacillati</taxon>
        <taxon>Actinomycetota</taxon>
        <taxon>Actinomycetes</taxon>
        <taxon>Kitasatosporales</taxon>
        <taxon>Streptomycetaceae</taxon>
        <taxon>Actinacidiphila</taxon>
    </lineage>
</organism>
<dbReference type="AlphaFoldDB" id="A0A1G9Y719"/>
<reference evidence="2 3" key="1">
    <citation type="submission" date="2016-10" db="EMBL/GenBank/DDBJ databases">
        <authorList>
            <person name="de Groot N.N."/>
        </authorList>
    </citation>
    <scope>NUCLEOTIDE SEQUENCE [LARGE SCALE GENOMIC DNA]</scope>
    <source>
        <strain evidence="2 3">CGMCC 4.2022</strain>
    </source>
</reference>
<keyword evidence="1" id="KW-1133">Transmembrane helix</keyword>
<dbReference type="Proteomes" id="UP000199341">
    <property type="component" value="Unassembled WGS sequence"/>
</dbReference>
<evidence type="ECO:0000313" key="3">
    <source>
        <dbReference type="Proteomes" id="UP000199341"/>
    </source>
</evidence>
<feature type="transmembrane region" description="Helical" evidence="1">
    <location>
        <begin position="115"/>
        <end position="138"/>
    </location>
</feature>
<feature type="transmembrane region" description="Helical" evidence="1">
    <location>
        <begin position="54"/>
        <end position="70"/>
    </location>
</feature>
<name>A0A1G9Y719_9ACTN</name>
<protein>
    <recommendedName>
        <fullName evidence="4">DUF1453 domain-containing protein</fullName>
    </recommendedName>
</protein>
<keyword evidence="3" id="KW-1185">Reference proteome</keyword>
<gene>
    <name evidence="2" type="ORF">SAMN05216259_102427</name>
</gene>
<feature type="transmembrane region" description="Helical" evidence="1">
    <location>
        <begin position="158"/>
        <end position="181"/>
    </location>
</feature>
<keyword evidence="1" id="KW-0812">Transmembrane</keyword>
<evidence type="ECO:0000256" key="1">
    <source>
        <dbReference type="SAM" id="Phobius"/>
    </source>
</evidence>
<sequence>MDAYFHLRSTPGLTERGARERMLDAMTTTDWIIDIALVLIVFRQMREERLTARTILLPLAIIGWAASTYLHDIPTAGNDLVLAAAGAGAGVLFGLFGGFLTRVRVAEGHVRIRASLGAAALWVISMGFRLAFAVWTSHASGAAHVGRFSVHHDITSSQAWVVALILMAFGEVVVRLGTIVVRGQLAMARAGREKAPVRREGAYV</sequence>